<dbReference type="AlphaFoldDB" id="A0A0R2FGJ7"/>
<dbReference type="EMBL" id="AYZJ01000019">
    <property type="protein sequence ID" value="KRN25125.1"/>
    <property type="molecule type" value="Genomic_DNA"/>
</dbReference>
<dbReference type="Proteomes" id="UP000050865">
    <property type="component" value="Unassembled WGS sequence"/>
</dbReference>
<dbReference type="SUPFAM" id="SSF52540">
    <property type="entry name" value="P-loop containing nucleoside triphosphate hydrolases"/>
    <property type="match status" value="1"/>
</dbReference>
<keyword evidence="2" id="KW-1185">Reference proteome</keyword>
<reference evidence="1 2" key="1">
    <citation type="journal article" date="2015" name="Genome Announc.">
        <title>Expanding the biotechnology potential of lactobacilli through comparative genomics of 213 strains and associated genera.</title>
        <authorList>
            <person name="Sun Z."/>
            <person name="Harris H.M."/>
            <person name="McCann A."/>
            <person name="Guo C."/>
            <person name="Argimon S."/>
            <person name="Zhang W."/>
            <person name="Yang X."/>
            <person name="Jeffery I.B."/>
            <person name="Cooney J.C."/>
            <person name="Kagawa T.F."/>
            <person name="Liu W."/>
            <person name="Song Y."/>
            <person name="Salvetti E."/>
            <person name="Wrobel A."/>
            <person name="Rasinkangas P."/>
            <person name="Parkhill J."/>
            <person name="Rea M.C."/>
            <person name="O'Sullivan O."/>
            <person name="Ritari J."/>
            <person name="Douillard F.P."/>
            <person name="Paul Ross R."/>
            <person name="Yang R."/>
            <person name="Briner A.E."/>
            <person name="Felis G.E."/>
            <person name="de Vos W.M."/>
            <person name="Barrangou R."/>
            <person name="Klaenhammer T.R."/>
            <person name="Caufield P.W."/>
            <person name="Cui Y."/>
            <person name="Zhang H."/>
            <person name="O'Toole P.W."/>
        </authorList>
    </citation>
    <scope>NUCLEOTIDE SEQUENCE [LARGE SCALE GENOMIC DNA]</scope>
    <source>
        <strain evidence="1 2">DSM 22697</strain>
    </source>
</reference>
<proteinExistence type="predicted"/>
<comment type="caution">
    <text evidence="1">The sequence shown here is derived from an EMBL/GenBank/DDBJ whole genome shotgun (WGS) entry which is preliminary data.</text>
</comment>
<evidence type="ECO:0000313" key="2">
    <source>
        <dbReference type="Proteomes" id="UP000050865"/>
    </source>
</evidence>
<name>A0A0R2FGJ7_9LACO</name>
<dbReference type="NCBIfam" id="NF005255">
    <property type="entry name" value="PRK06762.2-2"/>
    <property type="match status" value="1"/>
</dbReference>
<organism evidence="1 2">
    <name type="scientific">Lacticaseibacillus camelliae DSM 22697 = JCM 13995</name>
    <dbReference type="NCBI Taxonomy" id="1423730"/>
    <lineage>
        <taxon>Bacteria</taxon>
        <taxon>Bacillati</taxon>
        <taxon>Bacillota</taxon>
        <taxon>Bacilli</taxon>
        <taxon>Lactobacillales</taxon>
        <taxon>Lactobacillaceae</taxon>
        <taxon>Lacticaseibacillus</taxon>
    </lineage>
</organism>
<dbReference type="Pfam" id="PF13671">
    <property type="entry name" value="AAA_33"/>
    <property type="match status" value="1"/>
</dbReference>
<protein>
    <recommendedName>
        <fullName evidence="3">UDP-N-acetylglucosamine kinase</fullName>
    </recommendedName>
</protein>
<dbReference type="Gene3D" id="3.40.50.300">
    <property type="entry name" value="P-loop containing nucleotide triphosphate hydrolases"/>
    <property type="match status" value="1"/>
</dbReference>
<gene>
    <name evidence="1" type="ORF">FC75_GL001040</name>
</gene>
<dbReference type="STRING" id="1423730.FC75_GL001040"/>
<dbReference type="PATRIC" id="fig|1423730.4.peg.1094"/>
<dbReference type="InterPro" id="IPR027417">
    <property type="entry name" value="P-loop_NTPase"/>
</dbReference>
<accession>A0A0R2FGJ7</accession>
<dbReference type="OrthoDB" id="9781848at2"/>
<evidence type="ECO:0008006" key="3">
    <source>
        <dbReference type="Google" id="ProtNLM"/>
    </source>
</evidence>
<sequence>MVATLIILRGNSASGKTTLAAQLEARLPAGQTLVLHQDTLRRELLHASDHQGTLAGPLIETLAEFGRAHYRYTIIEGILRKDVYGEMLMRVKASFAPHAWSYYLALPFEETLARDATKPQPFGEETLRRWWRDQDQLSEDHILDARSIARLADQITQEVIEDE</sequence>
<dbReference type="RefSeq" id="WP_054664994.1">
    <property type="nucleotide sequence ID" value="NZ_AYZJ01000019.1"/>
</dbReference>
<evidence type="ECO:0000313" key="1">
    <source>
        <dbReference type="EMBL" id="KRN25125.1"/>
    </source>
</evidence>